<dbReference type="Pfam" id="PF13568">
    <property type="entry name" value="OMP_b-brl_2"/>
    <property type="match status" value="1"/>
</dbReference>
<reference evidence="4" key="1">
    <citation type="journal article" date="2019" name="Int. J. Syst. Evol. Microbiol.">
        <title>The Global Catalogue of Microorganisms (GCM) 10K type strain sequencing project: providing services to taxonomists for standard genome sequencing and annotation.</title>
        <authorList>
            <consortium name="The Broad Institute Genomics Platform"/>
            <consortium name="The Broad Institute Genome Sequencing Center for Infectious Disease"/>
            <person name="Wu L."/>
            <person name="Ma J."/>
        </authorList>
    </citation>
    <scope>NUCLEOTIDE SEQUENCE [LARGE SCALE GENOMIC DNA]</scope>
    <source>
        <strain evidence="4">CCUG 60742</strain>
    </source>
</reference>
<dbReference type="RefSeq" id="WP_377139130.1">
    <property type="nucleotide sequence ID" value="NZ_JBHTIA010000003.1"/>
</dbReference>
<feature type="chain" id="PRO_5047069084" evidence="1">
    <location>
        <begin position="21"/>
        <end position="209"/>
    </location>
</feature>
<organism evidence="3 4">
    <name type="scientific">Mucilaginibacter lutimaris</name>
    <dbReference type="NCBI Taxonomy" id="931629"/>
    <lineage>
        <taxon>Bacteria</taxon>
        <taxon>Pseudomonadati</taxon>
        <taxon>Bacteroidota</taxon>
        <taxon>Sphingobacteriia</taxon>
        <taxon>Sphingobacteriales</taxon>
        <taxon>Sphingobacteriaceae</taxon>
        <taxon>Mucilaginibacter</taxon>
    </lineage>
</organism>
<dbReference type="Proteomes" id="UP001597073">
    <property type="component" value="Unassembled WGS sequence"/>
</dbReference>
<gene>
    <name evidence="3" type="ORF">ACFQZI_04825</name>
</gene>
<feature type="signal peptide" evidence="1">
    <location>
        <begin position="1"/>
        <end position="20"/>
    </location>
</feature>
<evidence type="ECO:0000259" key="2">
    <source>
        <dbReference type="Pfam" id="PF13568"/>
    </source>
</evidence>
<accession>A0ABW2ZD88</accession>
<dbReference type="EMBL" id="JBHTIA010000003">
    <property type="protein sequence ID" value="MFD0764162.1"/>
    <property type="molecule type" value="Genomic_DNA"/>
</dbReference>
<evidence type="ECO:0000256" key="1">
    <source>
        <dbReference type="SAM" id="SignalP"/>
    </source>
</evidence>
<evidence type="ECO:0000313" key="3">
    <source>
        <dbReference type="EMBL" id="MFD0764162.1"/>
    </source>
</evidence>
<name>A0ABW2ZD88_9SPHI</name>
<comment type="caution">
    <text evidence="3">The sequence shown here is derived from an EMBL/GenBank/DDBJ whole genome shotgun (WGS) entry which is preliminary data.</text>
</comment>
<evidence type="ECO:0000313" key="4">
    <source>
        <dbReference type="Proteomes" id="UP001597073"/>
    </source>
</evidence>
<protein>
    <submittedName>
        <fullName evidence="3">Porin family protein</fullName>
    </submittedName>
</protein>
<dbReference type="InterPro" id="IPR025665">
    <property type="entry name" value="Beta-barrel_OMP_2"/>
</dbReference>
<sequence>MKKLLLIAVVLMSASLASYAQLPTFGIKGGVNFATLNASASSAGTSVSVTTGTLTTFSAGVFADFKLGGISLQPALNFTGKGGKQEEDGNVAKINLYYLQLPVNIVYHAPVAIGNVYFGAGPYAALGVTGKQKYTGGGVTQSEDITFGSDAGDVKRTDFGINGIAGVEFKNGFLVGLNYDLGLSDIGNDGTSQASTKNRVFGVSVGFKF</sequence>
<proteinExistence type="predicted"/>
<keyword evidence="1" id="KW-0732">Signal</keyword>
<feature type="domain" description="Outer membrane protein beta-barrel" evidence="2">
    <location>
        <begin position="25"/>
        <end position="186"/>
    </location>
</feature>
<keyword evidence="4" id="KW-1185">Reference proteome</keyword>